<name>A0A0N7IEU2_9BACE</name>
<dbReference type="AlphaFoldDB" id="A0A0N7IEU2"/>
<protein>
    <submittedName>
        <fullName evidence="1">Uncharacterized protein</fullName>
    </submittedName>
</protein>
<organism evidence="1 2">
    <name type="scientific">Bacteroides cellulosilyticus</name>
    <dbReference type="NCBI Taxonomy" id="246787"/>
    <lineage>
        <taxon>Bacteria</taxon>
        <taxon>Pseudomonadati</taxon>
        <taxon>Bacteroidota</taxon>
        <taxon>Bacteroidia</taxon>
        <taxon>Bacteroidales</taxon>
        <taxon>Bacteroidaceae</taxon>
        <taxon>Bacteroides</taxon>
    </lineage>
</organism>
<dbReference type="RefSeq" id="WP_029428435.1">
    <property type="nucleotide sequence ID" value="NZ_CP012801.1"/>
</dbReference>
<accession>A0A0N7IEU2</accession>
<gene>
    <name evidence="1" type="ORF">BcellWH2_01093</name>
</gene>
<reference evidence="1 2" key="1">
    <citation type="journal article" date="2015" name="Science">
        <title>Genetic determinants of in vivo fitness and diet responsiveness in multiple human gut Bacteroides.</title>
        <authorList>
            <person name="Wu M."/>
            <person name="McNulty N.P."/>
            <person name="Rodionov D.A."/>
            <person name="Khoroshkin M.S."/>
            <person name="Griffin N.W."/>
            <person name="Cheng J."/>
            <person name="Latreille P."/>
            <person name="Kerstetter R.A."/>
            <person name="Terrapon N."/>
            <person name="Henrissat B."/>
            <person name="Osterman A.L."/>
            <person name="Gordon J.I."/>
        </authorList>
    </citation>
    <scope>NUCLEOTIDE SEQUENCE [LARGE SCALE GENOMIC DNA]</scope>
    <source>
        <strain evidence="1 2">WH2</strain>
    </source>
</reference>
<dbReference type="EMBL" id="CP012801">
    <property type="protein sequence ID" value="ALJ58355.1"/>
    <property type="molecule type" value="Genomic_DNA"/>
</dbReference>
<evidence type="ECO:0000313" key="1">
    <source>
        <dbReference type="EMBL" id="ALJ58355.1"/>
    </source>
</evidence>
<dbReference type="Proteomes" id="UP000061809">
    <property type="component" value="Chromosome"/>
</dbReference>
<sequence length="345" mass="38321">MKRFILLIAVVIGFLGTINGQTYYNMWRGNGDSGKPEWISNLSTRTYDQLSGIQFTTANSCRGFVNVNGRWGFLKPNSSLEPISLSNIIAGMPSATMGIEGWLATEGITVRKLWDTTTNTLDLQTSGTKSTIIARGDTEGFDIISQNRKIYLVGKVGVGFSGADIASQLHVKDGYITNEDSNIKTCFGITTQTDRSWVGTITENGMYIGANLKKTLYMAPNGKMYVGFNDGQIPTVRTELMNKYSIFVKQGILSEDYAIAPVSSWADFVFNRGYNLPLIQEVESFIQANNHLPDVPSAKQVAEEGYSQHEMNKILLQKIEELTLYTIQQQKEIDALKTQLQESNN</sequence>
<evidence type="ECO:0000313" key="2">
    <source>
        <dbReference type="Proteomes" id="UP000061809"/>
    </source>
</evidence>
<dbReference type="PATRIC" id="fig|246787.4.peg.1126"/>
<proteinExistence type="predicted"/>
<dbReference type="KEGG" id="bcel:BcellWH2_01093"/>